<feature type="DNA-binding region" description="OmpR/PhoB-type" evidence="3">
    <location>
        <begin position="137"/>
        <end position="230"/>
    </location>
</feature>
<dbReference type="SMART" id="SM00862">
    <property type="entry name" value="Trans_reg_C"/>
    <property type="match status" value="1"/>
</dbReference>
<keyword evidence="2" id="KW-0597">Phosphoprotein</keyword>
<dbReference type="Proteomes" id="UP001170379">
    <property type="component" value="Unassembled WGS sequence"/>
</dbReference>
<dbReference type="InterPro" id="IPR001867">
    <property type="entry name" value="OmpR/PhoB-type_DNA-bd"/>
</dbReference>
<dbReference type="Pfam" id="PF00072">
    <property type="entry name" value="Response_reg"/>
    <property type="match status" value="1"/>
</dbReference>
<accession>A0ABT7C624</accession>
<keyword evidence="1 3" id="KW-0238">DNA-binding</keyword>
<dbReference type="Gene3D" id="1.10.10.10">
    <property type="entry name" value="Winged helix-like DNA-binding domain superfamily/Winged helix DNA-binding domain"/>
    <property type="match status" value="1"/>
</dbReference>
<dbReference type="InterPro" id="IPR039420">
    <property type="entry name" value="WalR-like"/>
</dbReference>
<feature type="modified residue" description="4-aspartylphosphate" evidence="2">
    <location>
        <position position="65"/>
    </location>
</feature>
<dbReference type="Gene3D" id="3.40.50.2300">
    <property type="match status" value="1"/>
</dbReference>
<protein>
    <submittedName>
        <fullName evidence="6">DNA-binding response regulator</fullName>
    </submittedName>
</protein>
<name>A0ABT7C624_9MICO</name>
<dbReference type="PANTHER" id="PTHR48111">
    <property type="entry name" value="REGULATOR OF RPOS"/>
    <property type="match status" value="1"/>
</dbReference>
<evidence type="ECO:0000256" key="2">
    <source>
        <dbReference type="PROSITE-ProRule" id="PRU00169"/>
    </source>
</evidence>
<dbReference type="Gene3D" id="6.10.250.690">
    <property type="match status" value="1"/>
</dbReference>
<organism evidence="6 7">
    <name type="scientific">Gulosibacter molinativorax</name>
    <dbReference type="NCBI Taxonomy" id="256821"/>
    <lineage>
        <taxon>Bacteria</taxon>
        <taxon>Bacillati</taxon>
        <taxon>Actinomycetota</taxon>
        <taxon>Actinomycetes</taxon>
        <taxon>Micrococcales</taxon>
        <taxon>Microbacteriaceae</taxon>
        <taxon>Gulosibacter</taxon>
    </lineage>
</organism>
<dbReference type="PANTHER" id="PTHR48111:SF36">
    <property type="entry name" value="TRANSCRIPTIONAL REGULATORY PROTEIN CUTR"/>
    <property type="match status" value="1"/>
</dbReference>
<dbReference type="PROSITE" id="PS51755">
    <property type="entry name" value="OMPR_PHOB"/>
    <property type="match status" value="1"/>
</dbReference>
<feature type="domain" description="Response regulatory" evidence="4">
    <location>
        <begin position="16"/>
        <end position="130"/>
    </location>
</feature>
<gene>
    <name evidence="6" type="ORF">C7K25_02525</name>
</gene>
<dbReference type="InterPro" id="IPR016032">
    <property type="entry name" value="Sig_transdc_resp-reg_C-effctor"/>
</dbReference>
<dbReference type="SMART" id="SM00448">
    <property type="entry name" value="REC"/>
    <property type="match status" value="1"/>
</dbReference>
<dbReference type="CDD" id="cd00383">
    <property type="entry name" value="trans_reg_C"/>
    <property type="match status" value="1"/>
</dbReference>
<dbReference type="Pfam" id="PF00486">
    <property type="entry name" value="Trans_reg_C"/>
    <property type="match status" value="1"/>
</dbReference>
<sequence length="230" mass="25237">MGVGLRGAVTMGSGTRILVVEDEVRLAELLQRGLTGEGYLVDVVHDGASALNYLEAGCYEILVLDRDLPILHGDIVARTLRDRGSPVRVLMLTAAAEITDEVTGLNLGADDYLAKPFDYEVLLARLTAIRRRLRSPSGGYEHAGIRLEPGSRRVWCDQLPLHLRPKEFSVLAELVKARGEAVRSVSLFDAVWGDQHGTDEAVVKTVIHSLRKKLGHERIATEHGVGYRVV</sequence>
<dbReference type="PROSITE" id="PS50110">
    <property type="entry name" value="RESPONSE_REGULATORY"/>
    <property type="match status" value="1"/>
</dbReference>
<dbReference type="InterPro" id="IPR001789">
    <property type="entry name" value="Sig_transdc_resp-reg_receiver"/>
</dbReference>
<dbReference type="InterPro" id="IPR036388">
    <property type="entry name" value="WH-like_DNA-bd_sf"/>
</dbReference>
<proteinExistence type="predicted"/>
<feature type="domain" description="OmpR/PhoB-type" evidence="5">
    <location>
        <begin position="137"/>
        <end position="230"/>
    </location>
</feature>
<dbReference type="EMBL" id="PXVD01000003">
    <property type="protein sequence ID" value="MDJ1370257.1"/>
    <property type="molecule type" value="Genomic_DNA"/>
</dbReference>
<evidence type="ECO:0000256" key="1">
    <source>
        <dbReference type="ARBA" id="ARBA00023125"/>
    </source>
</evidence>
<reference evidence="6" key="2">
    <citation type="journal article" date="2022" name="Sci. Rep.">
        <title>In silico prediction of the enzymes involved in the degradation of the herbicide molinate by Gulosibacter molinativorax ON4T.</title>
        <authorList>
            <person name="Lopes A.R."/>
            <person name="Bunin E."/>
            <person name="Viana A.T."/>
            <person name="Froufe H."/>
            <person name="Munoz-Merida A."/>
            <person name="Pinho D."/>
            <person name="Figueiredo J."/>
            <person name="Barroso C."/>
            <person name="Vaz-Moreira I."/>
            <person name="Bellanger X."/>
            <person name="Egas C."/>
            <person name="Nunes O.C."/>
        </authorList>
    </citation>
    <scope>NUCLEOTIDE SEQUENCE</scope>
    <source>
        <strain evidence="6">ON4</strain>
    </source>
</reference>
<evidence type="ECO:0000313" key="7">
    <source>
        <dbReference type="Proteomes" id="UP001170379"/>
    </source>
</evidence>
<evidence type="ECO:0000256" key="3">
    <source>
        <dbReference type="PROSITE-ProRule" id="PRU01091"/>
    </source>
</evidence>
<dbReference type="SUPFAM" id="SSF52172">
    <property type="entry name" value="CheY-like"/>
    <property type="match status" value="1"/>
</dbReference>
<dbReference type="GO" id="GO:0003677">
    <property type="term" value="F:DNA binding"/>
    <property type="evidence" value="ECO:0007669"/>
    <property type="project" value="UniProtKB-KW"/>
</dbReference>
<reference evidence="6" key="1">
    <citation type="submission" date="2018-03" db="EMBL/GenBank/DDBJ databases">
        <authorList>
            <person name="Nunes O.C."/>
            <person name="Lopes A.R."/>
            <person name="Froufe H."/>
            <person name="Munoz-Merida A."/>
            <person name="Barroso C."/>
            <person name="Egas C."/>
        </authorList>
    </citation>
    <scope>NUCLEOTIDE SEQUENCE</scope>
    <source>
        <strain evidence="6">ON4</strain>
    </source>
</reference>
<evidence type="ECO:0000259" key="5">
    <source>
        <dbReference type="PROSITE" id="PS51755"/>
    </source>
</evidence>
<comment type="caution">
    <text evidence="6">The sequence shown here is derived from an EMBL/GenBank/DDBJ whole genome shotgun (WGS) entry which is preliminary data.</text>
</comment>
<keyword evidence="7" id="KW-1185">Reference proteome</keyword>
<evidence type="ECO:0000313" key="6">
    <source>
        <dbReference type="EMBL" id="MDJ1370257.1"/>
    </source>
</evidence>
<dbReference type="SUPFAM" id="SSF46894">
    <property type="entry name" value="C-terminal effector domain of the bipartite response regulators"/>
    <property type="match status" value="1"/>
</dbReference>
<evidence type="ECO:0000259" key="4">
    <source>
        <dbReference type="PROSITE" id="PS50110"/>
    </source>
</evidence>
<dbReference type="InterPro" id="IPR011006">
    <property type="entry name" value="CheY-like_superfamily"/>
</dbReference>